<dbReference type="AlphaFoldDB" id="G1WGH1"/>
<sequence length="226" mass="24892">MGVAVLIIGRSGTGKSTSMRNMDPSSFGLINVLGKPLPFRGKVRYVATTDYDKVRATLKSAKANALVVDDAGYLITDMFMTRHADAGKGNGVFALYNDIGDSFYSLIRFIAQELPPERVVYLMMHEDTDELGRPKLKTIGKLLDEKVTLEGMVSIVLRSVCEDGHYRFVTNGDGITKSPDGMFATQRIDNDLQIVDDAIRDYWGFAPLTDNKKNKAEKAGKEDANA</sequence>
<dbReference type="RefSeq" id="WP_009140470.1">
    <property type="nucleotide sequence ID" value="NZ_JH126467.1"/>
</dbReference>
<protein>
    <recommendedName>
        <fullName evidence="3">ATP-binding protein</fullName>
    </recommendedName>
</protein>
<proteinExistence type="predicted"/>
<name>G1WGH1_9ACTN</name>
<gene>
    <name evidence="1" type="ORF">HMPREF9452_00434</name>
</gene>
<reference evidence="1 2" key="1">
    <citation type="submission" date="2011-06" db="EMBL/GenBank/DDBJ databases">
        <title>The Genome Sequence of Collinsella tanakaei YIT 12063.</title>
        <authorList>
            <consortium name="The Broad Institute Genome Sequencing Platform"/>
            <person name="Earl A."/>
            <person name="Ward D."/>
            <person name="Feldgarden M."/>
            <person name="Gevers D."/>
            <person name="Morotomi M."/>
            <person name="Young S.K."/>
            <person name="Zeng Q."/>
            <person name="Gargeya S."/>
            <person name="Fitzgerald M."/>
            <person name="Haas B."/>
            <person name="Abouelleil A."/>
            <person name="Alvarado L."/>
            <person name="Arachchi H.M."/>
            <person name="Berlin A."/>
            <person name="Brown A."/>
            <person name="Chapman S.B."/>
            <person name="Chen Z."/>
            <person name="Dunbar C."/>
            <person name="Freedman E."/>
            <person name="Gearin G."/>
            <person name="Gellesch M."/>
            <person name="Goldberg J."/>
            <person name="Griggs A."/>
            <person name="Gujja S."/>
            <person name="Heiman D."/>
            <person name="Howarth C."/>
            <person name="Larson L."/>
            <person name="Lui A."/>
            <person name="MacDonald P.J.P."/>
            <person name="Mehta T."/>
            <person name="Montmayeur A."/>
            <person name="Murphy C."/>
            <person name="Neiman D."/>
            <person name="Pearson M."/>
            <person name="Priest M."/>
            <person name="Roberts A."/>
            <person name="Saif S."/>
            <person name="Shea T."/>
            <person name="Shenoy N."/>
            <person name="Sisk P."/>
            <person name="Stolte C."/>
            <person name="Sykes S."/>
            <person name="Wortman J."/>
            <person name="Nusbaum C."/>
            <person name="Birren B."/>
        </authorList>
    </citation>
    <scope>NUCLEOTIDE SEQUENCE [LARGE SCALE GENOMIC DNA]</scope>
    <source>
        <strain evidence="1 2">YIT 12063</strain>
    </source>
</reference>
<dbReference type="EMBL" id="ADLS01000006">
    <property type="protein sequence ID" value="EGX67422.1"/>
    <property type="molecule type" value="Genomic_DNA"/>
</dbReference>
<evidence type="ECO:0000313" key="1">
    <source>
        <dbReference type="EMBL" id="EGX67422.1"/>
    </source>
</evidence>
<accession>G1WGH1</accession>
<organism evidence="1 2">
    <name type="scientific">Collinsella tanakaei YIT 12063</name>
    <dbReference type="NCBI Taxonomy" id="742742"/>
    <lineage>
        <taxon>Bacteria</taxon>
        <taxon>Bacillati</taxon>
        <taxon>Actinomycetota</taxon>
        <taxon>Coriobacteriia</taxon>
        <taxon>Coriobacteriales</taxon>
        <taxon>Coriobacteriaceae</taxon>
        <taxon>Collinsella</taxon>
    </lineage>
</organism>
<keyword evidence="2" id="KW-1185">Reference proteome</keyword>
<dbReference type="PATRIC" id="fig|742742.3.peg.416"/>
<dbReference type="HOGENOM" id="CLU_109302_0_0_11"/>
<dbReference type="STRING" id="742742.HMPREF9452_00434"/>
<dbReference type="OrthoDB" id="8606643at2"/>
<evidence type="ECO:0000313" key="2">
    <source>
        <dbReference type="Proteomes" id="UP000004830"/>
    </source>
</evidence>
<dbReference type="eggNOG" id="ENOG502Z9VC">
    <property type="taxonomic scope" value="Bacteria"/>
</dbReference>
<comment type="caution">
    <text evidence="1">The sequence shown here is derived from an EMBL/GenBank/DDBJ whole genome shotgun (WGS) entry which is preliminary data.</text>
</comment>
<evidence type="ECO:0008006" key="3">
    <source>
        <dbReference type="Google" id="ProtNLM"/>
    </source>
</evidence>
<dbReference type="Proteomes" id="UP000004830">
    <property type="component" value="Unassembled WGS sequence"/>
</dbReference>
<dbReference type="GeneID" id="62758207"/>